<keyword evidence="2 5" id="KW-0812">Transmembrane</keyword>
<feature type="transmembrane region" description="Helical" evidence="5">
    <location>
        <begin position="310"/>
        <end position="335"/>
    </location>
</feature>
<name>A0AB33FNN4_SERMA</name>
<feature type="transmembrane region" description="Helical" evidence="5">
    <location>
        <begin position="60"/>
        <end position="79"/>
    </location>
</feature>
<feature type="transmembrane region" description="Helical" evidence="5">
    <location>
        <begin position="185"/>
        <end position="211"/>
    </location>
</feature>
<evidence type="ECO:0000256" key="5">
    <source>
        <dbReference type="SAM" id="Phobius"/>
    </source>
</evidence>
<feature type="transmembrane region" description="Helical" evidence="5">
    <location>
        <begin position="100"/>
        <end position="124"/>
    </location>
</feature>
<dbReference type="InterPro" id="IPR052556">
    <property type="entry name" value="PolySynth_Transporter"/>
</dbReference>
<gene>
    <name evidence="6" type="ORF">DKC05_08905</name>
</gene>
<evidence type="ECO:0000256" key="4">
    <source>
        <dbReference type="ARBA" id="ARBA00023136"/>
    </source>
</evidence>
<organism evidence="6 7">
    <name type="scientific">Serratia marcescens</name>
    <dbReference type="NCBI Taxonomy" id="615"/>
    <lineage>
        <taxon>Bacteria</taxon>
        <taxon>Pseudomonadati</taxon>
        <taxon>Pseudomonadota</taxon>
        <taxon>Gammaproteobacteria</taxon>
        <taxon>Enterobacterales</taxon>
        <taxon>Yersiniaceae</taxon>
        <taxon>Serratia</taxon>
    </lineage>
</organism>
<feature type="transmembrane region" description="Helical" evidence="5">
    <location>
        <begin position="272"/>
        <end position="289"/>
    </location>
</feature>
<dbReference type="CDD" id="cd13128">
    <property type="entry name" value="MATE_Wzx_like"/>
    <property type="match status" value="1"/>
</dbReference>
<proteinExistence type="predicted"/>
<reference evidence="6 7" key="1">
    <citation type="submission" date="2018-05" db="EMBL/GenBank/DDBJ databases">
        <title>Klebsiella quasipneumonaiae provides a window into carbapenemase gene transfer, plasmid rearrangements and nosocomial acquisition from the hospital environment.</title>
        <authorList>
            <person name="Mathers A.J."/>
            <person name="Vegesana K."/>
            <person name="Stoesser N."/>
            <person name="Crook D."/>
            <person name="Vaughan A."/>
            <person name="Barry K."/>
            <person name="Parikh H."/>
            <person name="Sebra R."/>
            <person name="Kotay S."/>
            <person name="Walker A.S."/>
            <person name="Sheppard A.E."/>
        </authorList>
    </citation>
    <scope>NUCLEOTIDE SEQUENCE [LARGE SCALE GENOMIC DNA]</scope>
    <source>
        <strain evidence="6 7">CAV1761</strain>
    </source>
</reference>
<evidence type="ECO:0000256" key="3">
    <source>
        <dbReference type="ARBA" id="ARBA00022989"/>
    </source>
</evidence>
<dbReference type="PANTHER" id="PTHR43424:SF1">
    <property type="entry name" value="LOCUS PUTATIVE PROTEIN 1-RELATED"/>
    <property type="match status" value="1"/>
</dbReference>
<dbReference type="InterPro" id="IPR002797">
    <property type="entry name" value="Polysacc_synth"/>
</dbReference>
<keyword evidence="4 5" id="KW-0472">Membrane</keyword>
<dbReference type="Pfam" id="PF01943">
    <property type="entry name" value="Polysacc_synt"/>
    <property type="match status" value="1"/>
</dbReference>
<dbReference type="GO" id="GO:0016020">
    <property type="term" value="C:membrane"/>
    <property type="evidence" value="ECO:0007669"/>
    <property type="project" value="UniProtKB-SubCell"/>
</dbReference>
<sequence length="451" mass="50514">MIFNGKSVKIFKILIEQCNNMKKNIKNLSYMFFVQMANYVFPLITIPIVARVFGPEKLGLINYIAAIVGYFSLVVSYSFNFTGVRRVTREKNSSNQIFSTIFTSQMLLISISMAIFAICIFTIGDLKNNIALALITFCSCLSLLFTQTWFLQAYSDFKTIALLSFVSKSASCILIVVLIKSPDDILLYAAILNVITLITAIITFGIIISKYRVKLRFAPIKDCIRYLKEDRHLFLSSVVTNLYTTTGIVLLGAISTKQDVGYYSSAQKLIEVAKSVMIMPVYQIIFPILSEKFGRDKNEGVETVKKIMPIFICMSLMMLIGMITFSKLATLIIFGKAFLPSAPIVVILSFGLFAVFYGIIIGGQVMLNMGLDKVFVKIQIIVSVFSLTANYLILPYGGGLTTATIWTVSEFAISLYQYIVLKRMGIILIDRDTFKLSSLSVALRYLTKRDS</sequence>
<dbReference type="Proteomes" id="UP000245399">
    <property type="component" value="Chromosome"/>
</dbReference>
<evidence type="ECO:0000313" key="7">
    <source>
        <dbReference type="Proteomes" id="UP000245399"/>
    </source>
</evidence>
<feature type="transmembrane region" description="Helical" evidence="5">
    <location>
        <begin position="30"/>
        <end position="54"/>
    </location>
</feature>
<feature type="transmembrane region" description="Helical" evidence="5">
    <location>
        <begin position="130"/>
        <end position="151"/>
    </location>
</feature>
<protein>
    <submittedName>
        <fullName evidence="6">Flippase</fullName>
    </submittedName>
</protein>
<feature type="transmembrane region" description="Helical" evidence="5">
    <location>
        <begin position="341"/>
        <end position="362"/>
    </location>
</feature>
<feature type="transmembrane region" description="Helical" evidence="5">
    <location>
        <begin position="374"/>
        <end position="394"/>
    </location>
</feature>
<accession>A0AB33FNN4</accession>
<feature type="transmembrane region" description="Helical" evidence="5">
    <location>
        <begin position="400"/>
        <end position="421"/>
    </location>
</feature>
<dbReference type="PANTHER" id="PTHR43424">
    <property type="entry name" value="LOCUS PUTATIVE PROTEIN 1-RELATED"/>
    <property type="match status" value="1"/>
</dbReference>
<dbReference type="EMBL" id="CP029449">
    <property type="protein sequence ID" value="AWL67781.1"/>
    <property type="molecule type" value="Genomic_DNA"/>
</dbReference>
<feature type="transmembrane region" description="Helical" evidence="5">
    <location>
        <begin position="232"/>
        <end position="252"/>
    </location>
</feature>
<feature type="transmembrane region" description="Helical" evidence="5">
    <location>
        <begin position="160"/>
        <end position="179"/>
    </location>
</feature>
<evidence type="ECO:0000256" key="2">
    <source>
        <dbReference type="ARBA" id="ARBA00022692"/>
    </source>
</evidence>
<keyword evidence="3 5" id="KW-1133">Transmembrane helix</keyword>
<comment type="subcellular location">
    <subcellularLocation>
        <location evidence="1">Membrane</location>
        <topology evidence="1">Multi-pass membrane protein</topology>
    </subcellularLocation>
</comment>
<evidence type="ECO:0000313" key="6">
    <source>
        <dbReference type="EMBL" id="AWL67781.1"/>
    </source>
</evidence>
<dbReference type="AlphaFoldDB" id="A0AB33FNN4"/>
<evidence type="ECO:0000256" key="1">
    <source>
        <dbReference type="ARBA" id="ARBA00004141"/>
    </source>
</evidence>